<name>A0A0F9SCI9_9ZZZZ</name>
<sequence length="87" mass="9972">MSENYRLVTKSAHARNRRVRAQARRVMENKLTKQYGNTPAARRRAQAFMRGKDVHKTKTGTRLVAHAAHGKKHGRGHRGKPGVYRNK</sequence>
<gene>
    <name evidence="2" type="ORF">LCGC14_0791030</name>
</gene>
<evidence type="ECO:0000313" key="2">
    <source>
        <dbReference type="EMBL" id="KKN34721.1"/>
    </source>
</evidence>
<feature type="region of interest" description="Disordered" evidence="1">
    <location>
        <begin position="1"/>
        <end position="21"/>
    </location>
</feature>
<dbReference type="AlphaFoldDB" id="A0A0F9SCI9"/>
<accession>A0A0F9SCI9</accession>
<feature type="compositionally biased region" description="Basic residues" evidence="1">
    <location>
        <begin position="12"/>
        <end position="21"/>
    </location>
</feature>
<protein>
    <submittedName>
        <fullName evidence="2">Uncharacterized protein</fullName>
    </submittedName>
</protein>
<dbReference type="EMBL" id="LAZR01002089">
    <property type="protein sequence ID" value="KKN34721.1"/>
    <property type="molecule type" value="Genomic_DNA"/>
</dbReference>
<organism evidence="2">
    <name type="scientific">marine sediment metagenome</name>
    <dbReference type="NCBI Taxonomy" id="412755"/>
    <lineage>
        <taxon>unclassified sequences</taxon>
        <taxon>metagenomes</taxon>
        <taxon>ecological metagenomes</taxon>
    </lineage>
</organism>
<feature type="compositionally biased region" description="Basic residues" evidence="1">
    <location>
        <begin position="68"/>
        <end position="87"/>
    </location>
</feature>
<comment type="caution">
    <text evidence="2">The sequence shown here is derived from an EMBL/GenBank/DDBJ whole genome shotgun (WGS) entry which is preliminary data.</text>
</comment>
<feature type="region of interest" description="Disordered" evidence="1">
    <location>
        <begin position="62"/>
        <end position="87"/>
    </location>
</feature>
<proteinExistence type="predicted"/>
<evidence type="ECO:0000256" key="1">
    <source>
        <dbReference type="SAM" id="MobiDB-lite"/>
    </source>
</evidence>
<reference evidence="2" key="1">
    <citation type="journal article" date="2015" name="Nature">
        <title>Complex archaea that bridge the gap between prokaryotes and eukaryotes.</title>
        <authorList>
            <person name="Spang A."/>
            <person name="Saw J.H."/>
            <person name="Jorgensen S.L."/>
            <person name="Zaremba-Niedzwiedzka K."/>
            <person name="Martijn J."/>
            <person name="Lind A.E."/>
            <person name="van Eijk R."/>
            <person name="Schleper C."/>
            <person name="Guy L."/>
            <person name="Ettema T.J."/>
        </authorList>
    </citation>
    <scope>NUCLEOTIDE SEQUENCE</scope>
</reference>